<dbReference type="OrthoDB" id="342399at2"/>
<keyword evidence="2" id="KW-0238">DNA-binding</keyword>
<comment type="caution">
    <text evidence="7">The sequence shown here is derived from an EMBL/GenBank/DDBJ whole genome shotgun (WGS) entry which is preliminary data.</text>
</comment>
<dbReference type="SUPFAM" id="SSF52172">
    <property type="entry name" value="CheY-like"/>
    <property type="match status" value="1"/>
</dbReference>
<evidence type="ECO:0000259" key="5">
    <source>
        <dbReference type="PROSITE" id="PS01124"/>
    </source>
</evidence>
<dbReference type="InterPro" id="IPR018062">
    <property type="entry name" value="HTH_AraC-typ_CS"/>
</dbReference>
<evidence type="ECO:0000256" key="4">
    <source>
        <dbReference type="PROSITE-ProRule" id="PRU00169"/>
    </source>
</evidence>
<gene>
    <name evidence="7" type="ORF">EJQ19_10185</name>
</gene>
<organism evidence="7 8">
    <name type="scientific">Paenibacillus whitsoniae</name>
    <dbReference type="NCBI Taxonomy" id="2496558"/>
    <lineage>
        <taxon>Bacteria</taxon>
        <taxon>Bacillati</taxon>
        <taxon>Bacillota</taxon>
        <taxon>Bacilli</taxon>
        <taxon>Bacillales</taxon>
        <taxon>Paenibacillaceae</taxon>
        <taxon>Paenibacillus</taxon>
    </lineage>
</organism>
<dbReference type="GO" id="GO:0000160">
    <property type="term" value="P:phosphorelay signal transduction system"/>
    <property type="evidence" value="ECO:0007669"/>
    <property type="project" value="InterPro"/>
</dbReference>
<keyword evidence="4" id="KW-0597">Phosphoprotein</keyword>
<keyword evidence="8" id="KW-1185">Reference proteome</keyword>
<dbReference type="Pfam" id="PF00072">
    <property type="entry name" value="Response_reg"/>
    <property type="match status" value="1"/>
</dbReference>
<keyword evidence="1" id="KW-0805">Transcription regulation</keyword>
<dbReference type="PRINTS" id="PR00032">
    <property type="entry name" value="HTHARAC"/>
</dbReference>
<evidence type="ECO:0000256" key="1">
    <source>
        <dbReference type="ARBA" id="ARBA00023015"/>
    </source>
</evidence>
<feature type="domain" description="Response regulatory" evidence="6">
    <location>
        <begin position="3"/>
        <end position="120"/>
    </location>
</feature>
<dbReference type="SMART" id="SM00342">
    <property type="entry name" value="HTH_ARAC"/>
    <property type="match status" value="1"/>
</dbReference>
<dbReference type="SUPFAM" id="SSF46689">
    <property type="entry name" value="Homeodomain-like"/>
    <property type="match status" value="1"/>
</dbReference>
<reference evidence="7 8" key="1">
    <citation type="submission" date="2018-12" db="EMBL/GenBank/DDBJ databases">
        <title>Bacillus ochoae sp. nov., Paenibacillus whitsoniae sp. nov., Paenibacillus spiritus sp. nov. Isolated from the Mars Exploration Rover during spacecraft assembly.</title>
        <authorList>
            <person name="Seuylemezian A."/>
            <person name="Vaishampayan P."/>
        </authorList>
    </citation>
    <scope>NUCLEOTIDE SEQUENCE [LARGE SCALE GENOMIC DNA]</scope>
    <source>
        <strain evidence="7 8">MER 54</strain>
    </source>
</reference>
<evidence type="ECO:0000313" key="8">
    <source>
        <dbReference type="Proteomes" id="UP000276128"/>
    </source>
</evidence>
<dbReference type="Proteomes" id="UP000276128">
    <property type="component" value="Unassembled WGS sequence"/>
</dbReference>
<evidence type="ECO:0000259" key="6">
    <source>
        <dbReference type="PROSITE" id="PS50110"/>
    </source>
</evidence>
<evidence type="ECO:0000313" key="7">
    <source>
        <dbReference type="EMBL" id="RTE09889.1"/>
    </source>
</evidence>
<dbReference type="GO" id="GO:0003700">
    <property type="term" value="F:DNA-binding transcription factor activity"/>
    <property type="evidence" value="ECO:0007669"/>
    <property type="project" value="InterPro"/>
</dbReference>
<dbReference type="CDD" id="cd17536">
    <property type="entry name" value="REC_YesN-like"/>
    <property type="match status" value="1"/>
</dbReference>
<dbReference type="InterPro" id="IPR001789">
    <property type="entry name" value="Sig_transdc_resp-reg_receiver"/>
</dbReference>
<dbReference type="Gene3D" id="3.40.50.2300">
    <property type="match status" value="1"/>
</dbReference>
<dbReference type="PROSITE" id="PS00041">
    <property type="entry name" value="HTH_ARAC_FAMILY_1"/>
    <property type="match status" value="1"/>
</dbReference>
<dbReference type="PROSITE" id="PS50110">
    <property type="entry name" value="RESPONSE_REGULATORY"/>
    <property type="match status" value="1"/>
</dbReference>
<evidence type="ECO:0000256" key="2">
    <source>
        <dbReference type="ARBA" id="ARBA00023125"/>
    </source>
</evidence>
<dbReference type="SMART" id="SM00448">
    <property type="entry name" value="REC"/>
    <property type="match status" value="1"/>
</dbReference>
<feature type="domain" description="HTH araC/xylS-type" evidence="5">
    <location>
        <begin position="382"/>
        <end position="480"/>
    </location>
</feature>
<keyword evidence="3" id="KW-0804">Transcription</keyword>
<dbReference type="InterPro" id="IPR020449">
    <property type="entry name" value="Tscrpt_reg_AraC-type_HTH"/>
</dbReference>
<sequence>MHSVIIIDDEPWAIRGIRNAFQWEKYGFEITGQFTSVHKALAFIDETCPDLVFTDIRMPEVSGLDLMRITKEKGLDVEFVVVSGFAEFAYAQEALRYGALDYCLKPLDIEMADPLIEKLALHFAKKRSMRNHLILEALTSGDKSELNRLTPFFEHSSGDYFRVIILYANSDHKAHQDFTFFDRRHTLKVEFGSRKTLYILKGGHSSDWKDEWHRSVFTEAGFPIKAVGISSMATNYDQIAKLIKEADLAASHIFVHEENGIFEYEPKLTVVKPLADGIASMMQENRFDEMADLVERLVLFYKQHQLGMGEVVYIWNQLVSVLVGTYYEELRDMELDFLNYSELKERFENFESLCSFLHDIVRYIKQLNSQPVHEGDINAHFNQMVKYIDNHYQTKLYLKDLSVKFFINQVYCCQLFKKNLGKTFSEYVTELRIKKACELLKHTEFSIEEVATKVGFVDYYYFNKVFKKQCGVTPAKFRKS</sequence>
<dbReference type="InterPro" id="IPR018060">
    <property type="entry name" value="HTH_AraC"/>
</dbReference>
<name>A0A430JFT0_9BACL</name>
<dbReference type="PANTHER" id="PTHR43280:SF28">
    <property type="entry name" value="HTH-TYPE TRANSCRIPTIONAL ACTIVATOR RHAS"/>
    <property type="match status" value="1"/>
</dbReference>
<dbReference type="PANTHER" id="PTHR43280">
    <property type="entry name" value="ARAC-FAMILY TRANSCRIPTIONAL REGULATOR"/>
    <property type="match status" value="1"/>
</dbReference>
<dbReference type="AlphaFoldDB" id="A0A430JFT0"/>
<dbReference type="EMBL" id="RXHU01000025">
    <property type="protein sequence ID" value="RTE09889.1"/>
    <property type="molecule type" value="Genomic_DNA"/>
</dbReference>
<protein>
    <submittedName>
        <fullName evidence="7">Response regulator</fullName>
    </submittedName>
</protein>
<dbReference type="Gene3D" id="1.10.10.60">
    <property type="entry name" value="Homeodomain-like"/>
    <property type="match status" value="2"/>
</dbReference>
<dbReference type="Pfam" id="PF12833">
    <property type="entry name" value="HTH_18"/>
    <property type="match status" value="1"/>
</dbReference>
<proteinExistence type="predicted"/>
<dbReference type="PROSITE" id="PS01124">
    <property type="entry name" value="HTH_ARAC_FAMILY_2"/>
    <property type="match status" value="1"/>
</dbReference>
<feature type="modified residue" description="4-aspartylphosphate" evidence="4">
    <location>
        <position position="55"/>
    </location>
</feature>
<dbReference type="GO" id="GO:0043565">
    <property type="term" value="F:sequence-specific DNA binding"/>
    <property type="evidence" value="ECO:0007669"/>
    <property type="project" value="InterPro"/>
</dbReference>
<dbReference type="InterPro" id="IPR009057">
    <property type="entry name" value="Homeodomain-like_sf"/>
</dbReference>
<evidence type="ECO:0000256" key="3">
    <source>
        <dbReference type="ARBA" id="ARBA00023163"/>
    </source>
</evidence>
<dbReference type="RefSeq" id="WP_126141103.1">
    <property type="nucleotide sequence ID" value="NZ_RXHU01000025.1"/>
</dbReference>
<dbReference type="InterPro" id="IPR011006">
    <property type="entry name" value="CheY-like_superfamily"/>
</dbReference>
<accession>A0A430JFT0</accession>